<comment type="caution">
    <text evidence="7">The sequence shown here is derived from an EMBL/GenBank/DDBJ whole genome shotgun (WGS) entry which is preliminary data.</text>
</comment>
<keyword evidence="8" id="KW-1185">Reference proteome</keyword>
<dbReference type="Pfam" id="PF00179">
    <property type="entry name" value="UQ_con"/>
    <property type="match status" value="1"/>
</dbReference>
<dbReference type="InterPro" id="IPR000608">
    <property type="entry name" value="UBC"/>
</dbReference>
<feature type="domain" description="UBC core" evidence="6">
    <location>
        <begin position="8"/>
        <end position="154"/>
    </location>
</feature>
<evidence type="ECO:0000256" key="3">
    <source>
        <dbReference type="PROSITE-ProRule" id="PRU10133"/>
    </source>
</evidence>
<evidence type="ECO:0000313" key="8">
    <source>
        <dbReference type="Proteomes" id="UP001141327"/>
    </source>
</evidence>
<evidence type="ECO:0000256" key="5">
    <source>
        <dbReference type="SAM" id="MobiDB-lite"/>
    </source>
</evidence>
<dbReference type="Proteomes" id="UP001141327">
    <property type="component" value="Unassembled WGS sequence"/>
</dbReference>
<dbReference type="PROSITE" id="PS00183">
    <property type="entry name" value="UBC_1"/>
    <property type="match status" value="1"/>
</dbReference>
<dbReference type="EMBL" id="JAPMOS010000012">
    <property type="protein sequence ID" value="KAJ4460577.1"/>
    <property type="molecule type" value="Genomic_DNA"/>
</dbReference>
<dbReference type="PROSITE" id="PS50127">
    <property type="entry name" value="UBC_2"/>
    <property type="match status" value="1"/>
</dbReference>
<organism evidence="7 8">
    <name type="scientific">Paratrimastix pyriformis</name>
    <dbReference type="NCBI Taxonomy" id="342808"/>
    <lineage>
        <taxon>Eukaryota</taxon>
        <taxon>Metamonada</taxon>
        <taxon>Preaxostyla</taxon>
        <taxon>Paratrimastigidae</taxon>
        <taxon>Paratrimastix</taxon>
    </lineage>
</organism>
<evidence type="ECO:0000256" key="2">
    <source>
        <dbReference type="ARBA" id="ARBA00022786"/>
    </source>
</evidence>
<dbReference type="PANTHER" id="PTHR24067">
    <property type="entry name" value="UBIQUITIN-CONJUGATING ENZYME E2"/>
    <property type="match status" value="1"/>
</dbReference>
<dbReference type="SUPFAM" id="SSF54495">
    <property type="entry name" value="UBC-like"/>
    <property type="match status" value="1"/>
</dbReference>
<dbReference type="SMART" id="SM00212">
    <property type="entry name" value="UBCc"/>
    <property type="match status" value="1"/>
</dbReference>
<proteinExistence type="inferred from homology"/>
<comment type="similarity">
    <text evidence="4">Belongs to the ubiquitin-conjugating enzyme family.</text>
</comment>
<dbReference type="InterPro" id="IPR023313">
    <property type="entry name" value="UBQ-conjugating_AS"/>
</dbReference>
<feature type="region of interest" description="Disordered" evidence="5">
    <location>
        <begin position="157"/>
        <end position="225"/>
    </location>
</feature>
<evidence type="ECO:0000256" key="4">
    <source>
        <dbReference type="RuleBase" id="RU362109"/>
    </source>
</evidence>
<keyword evidence="1" id="KW-0808">Transferase</keyword>
<protein>
    <submittedName>
        <fullName evidence="7">Ubiquitin-conjugating enzyme E2 S</fullName>
    </submittedName>
</protein>
<reference evidence="7" key="1">
    <citation type="journal article" date="2022" name="bioRxiv">
        <title>Genomics of Preaxostyla Flagellates Illuminates Evolutionary Transitions and the Path Towards Mitochondrial Loss.</title>
        <authorList>
            <person name="Novak L.V.F."/>
            <person name="Treitli S.C."/>
            <person name="Pyrih J."/>
            <person name="Halakuc P."/>
            <person name="Pipaliya S.V."/>
            <person name="Vacek V."/>
            <person name="Brzon O."/>
            <person name="Soukal P."/>
            <person name="Eme L."/>
            <person name="Dacks J.B."/>
            <person name="Karnkowska A."/>
            <person name="Elias M."/>
            <person name="Hampl V."/>
        </authorList>
    </citation>
    <scope>NUCLEOTIDE SEQUENCE</scope>
    <source>
        <strain evidence="7">RCP-MX</strain>
    </source>
</reference>
<keyword evidence="4" id="KW-0547">Nucleotide-binding</keyword>
<evidence type="ECO:0000256" key="1">
    <source>
        <dbReference type="ARBA" id="ARBA00022679"/>
    </source>
</evidence>
<keyword evidence="4" id="KW-0067">ATP-binding</keyword>
<dbReference type="InterPro" id="IPR016135">
    <property type="entry name" value="UBQ-conjugating_enzyme/RWD"/>
</dbReference>
<evidence type="ECO:0000259" key="6">
    <source>
        <dbReference type="PROSITE" id="PS50127"/>
    </source>
</evidence>
<name>A0ABQ8US65_9EUKA</name>
<gene>
    <name evidence="7" type="ORF">PAPYR_3211</name>
</gene>
<dbReference type="CDD" id="cd23804">
    <property type="entry name" value="UBCc_UBE2S"/>
    <property type="match status" value="1"/>
</dbReference>
<feature type="compositionally biased region" description="Low complexity" evidence="5">
    <location>
        <begin position="191"/>
        <end position="213"/>
    </location>
</feature>
<keyword evidence="2 4" id="KW-0833">Ubl conjugation pathway</keyword>
<evidence type="ECO:0000313" key="7">
    <source>
        <dbReference type="EMBL" id="KAJ4460577.1"/>
    </source>
</evidence>
<dbReference type="Gene3D" id="3.10.110.10">
    <property type="entry name" value="Ubiquitin Conjugating Enzyme"/>
    <property type="match status" value="1"/>
</dbReference>
<feature type="active site" description="Glycyl thioester intermediate" evidence="3">
    <location>
        <position position="92"/>
    </location>
</feature>
<sequence>MAENLHPSVLGSLTRDLRDLLRRPLEGIRLIIDESDITNIQADLEGPAGTPYEGGIFRMKLVLGPEFPAKAPQGYFLTKIFHPNVAPAGDICVNTLKRDWRPDVGLSHIFMVVRCLLIEPNPESALNEEAAKLQLDDYQAYRQRAALMTRLYATASPAPASDGAATTTTTTTAPPPPAVAPPITLGKAADDTAASTQSQQQHTVPVAAAAPRRPAADKKKGLRRL</sequence>
<dbReference type="InterPro" id="IPR050113">
    <property type="entry name" value="Ub_conjugating_enzyme"/>
</dbReference>
<feature type="compositionally biased region" description="Low complexity" evidence="5">
    <location>
        <begin position="157"/>
        <end position="172"/>
    </location>
</feature>
<accession>A0ABQ8US65</accession>